<dbReference type="PANTHER" id="PTHR13384:SF19">
    <property type="entry name" value="G PATCH DOMAIN-CONTAINING PROTEIN 1"/>
    <property type="match status" value="1"/>
</dbReference>
<dbReference type="Pfam" id="PF01585">
    <property type="entry name" value="G-patch"/>
    <property type="match status" value="1"/>
</dbReference>
<organism>
    <name type="scientific">Pediculus humanus subsp. corporis</name>
    <name type="common">Body louse</name>
    <dbReference type="NCBI Taxonomy" id="121224"/>
    <lineage>
        <taxon>Eukaryota</taxon>
        <taxon>Metazoa</taxon>
        <taxon>Ecdysozoa</taxon>
        <taxon>Arthropoda</taxon>
        <taxon>Hexapoda</taxon>
        <taxon>Insecta</taxon>
        <taxon>Pterygota</taxon>
        <taxon>Neoptera</taxon>
        <taxon>Paraneoptera</taxon>
        <taxon>Psocodea</taxon>
        <taxon>Troctomorpha</taxon>
        <taxon>Phthiraptera</taxon>
        <taxon>Anoplura</taxon>
        <taxon>Pediculidae</taxon>
        <taxon>Pediculus</taxon>
    </lineage>
</organism>
<dbReference type="EnsemblMetazoa" id="PHUM390810-RA">
    <property type="protein sequence ID" value="PHUM390810-PA"/>
    <property type="gene ID" value="PHUM390810"/>
</dbReference>
<feature type="domain" description="G-patch" evidence="2">
    <location>
        <begin position="144"/>
        <end position="164"/>
    </location>
</feature>
<dbReference type="GeneID" id="8237569"/>
<dbReference type="PANTHER" id="PTHR13384">
    <property type="entry name" value="G PATCH DOMAIN-CONTAINING PROTEIN 1"/>
    <property type="match status" value="1"/>
</dbReference>
<evidence type="ECO:0000313" key="3">
    <source>
        <dbReference type="EMBL" id="EEB15826.1"/>
    </source>
</evidence>
<dbReference type="OrthoDB" id="20507at2759"/>
<dbReference type="GO" id="GO:0003723">
    <property type="term" value="F:RNA binding"/>
    <property type="evidence" value="ECO:0007669"/>
    <property type="project" value="TreeGrafter"/>
</dbReference>
<dbReference type="CTD" id="8237569"/>
<reference evidence="4" key="3">
    <citation type="submission" date="2020-05" db="UniProtKB">
        <authorList>
            <consortium name="EnsemblMetazoa"/>
        </authorList>
    </citation>
    <scope>IDENTIFICATION</scope>
    <source>
        <strain evidence="4">USDA</strain>
    </source>
</reference>
<dbReference type="PROSITE" id="PS50174">
    <property type="entry name" value="G_PATCH"/>
    <property type="match status" value="1"/>
</dbReference>
<dbReference type="GO" id="GO:0005634">
    <property type="term" value="C:nucleus"/>
    <property type="evidence" value="ECO:0007669"/>
    <property type="project" value="TreeGrafter"/>
</dbReference>
<evidence type="ECO:0000313" key="5">
    <source>
        <dbReference type="Proteomes" id="UP000009046"/>
    </source>
</evidence>
<dbReference type="InterPro" id="IPR011666">
    <property type="entry name" value="DUF1604"/>
</dbReference>
<proteinExistence type="inferred from homology"/>
<dbReference type="RefSeq" id="XP_002428564.1">
    <property type="nucleotide sequence ID" value="XM_002428519.1"/>
</dbReference>
<dbReference type="VEuPathDB" id="VectorBase:PHUM390810"/>
<comment type="similarity">
    <text evidence="1">Belongs to the GPATCH1 family.</text>
</comment>
<dbReference type="GO" id="GO:0006397">
    <property type="term" value="P:mRNA processing"/>
    <property type="evidence" value="ECO:0007669"/>
    <property type="project" value="InterPro"/>
</dbReference>
<sequence length="465" mass="53224">MIASVEEEDFVKYGTSLEPIGKDEIPTKKPCLLEDQTVKDKQGRRRFHGAFTGGFSAGFYNTVGSLEGWVPSSFKSSRSEKQSISQKKPEDFMDEEDIGEFGIAPTVLKTRTDYSTETKNSRKRSHHVKNLGTYVFQNILEPAKESVGVRLLIKMGWKPGQGVGPRISKQDKKSSSAIRARVYGCQNYSENLSDDESDDSLPDNITFAPNDYEPFLFTPKKNLFGLGYEGLPSNMSCGTSENEKINFTSKNINKNKFYMKGEAFGVGAFEDEDEDIYTKEDLSQYDFYLSNKTTENNKTHQTTEKNDGILKGFIIQKISYKKINYPLPNLPKNFKGSFKNRKGKIIEEEKNLSYIDELDYKKPSDKVLQLVQVPKKIEIYEVQDPVTKLLHPYAKLFEKEFVTARQKDDDLTVISNVDEELNEELKDMKEAAKMKMYGRLTRKTEDWYPCSLLCKRFNVREPING</sequence>
<dbReference type="Pfam" id="PF07713">
    <property type="entry name" value="DUF1604"/>
    <property type="match status" value="1"/>
</dbReference>
<dbReference type="eggNOG" id="KOG2138">
    <property type="taxonomic scope" value="Eukaryota"/>
</dbReference>
<dbReference type="STRING" id="121224.E0VR20"/>
<dbReference type="HOGENOM" id="CLU_616068_0_0_1"/>
<dbReference type="EMBL" id="DS235442">
    <property type="protein sequence ID" value="EEB15826.1"/>
    <property type="molecule type" value="Genomic_DNA"/>
</dbReference>
<protein>
    <recommendedName>
        <fullName evidence="2">G-patch domain-containing protein</fullName>
    </recommendedName>
</protein>
<dbReference type="OMA" id="MTRTITH"/>
<dbReference type="KEGG" id="phu:Phum_PHUM390810"/>
<keyword evidence="5" id="KW-1185">Reference proteome</keyword>
<dbReference type="InParanoid" id="E0VR20"/>
<evidence type="ECO:0000256" key="1">
    <source>
        <dbReference type="ARBA" id="ARBA00008600"/>
    </source>
</evidence>
<gene>
    <name evidence="4" type="primary">8237569</name>
    <name evidence="3" type="ORF">Phum_PHUM390810</name>
</gene>
<evidence type="ECO:0000313" key="4">
    <source>
        <dbReference type="EnsemblMetazoa" id="PHUM390810-PA"/>
    </source>
</evidence>
<name>E0VR20_PEDHC</name>
<accession>E0VR20</accession>
<dbReference type="FunCoup" id="E0VR20">
    <property type="interactions" value="1890"/>
</dbReference>
<reference evidence="3" key="1">
    <citation type="submission" date="2007-04" db="EMBL/GenBank/DDBJ databases">
        <title>Annotation of Pediculus humanus corporis strain USDA.</title>
        <authorList>
            <person name="Kirkness E."/>
            <person name="Hannick L."/>
            <person name="Hass B."/>
            <person name="Bruggner R."/>
            <person name="Lawson D."/>
            <person name="Bidwell S."/>
            <person name="Joardar V."/>
            <person name="Caler E."/>
            <person name="Walenz B."/>
            <person name="Inman J."/>
            <person name="Schobel S."/>
            <person name="Galinsky K."/>
            <person name="Amedeo P."/>
            <person name="Strausberg R."/>
        </authorList>
    </citation>
    <scope>NUCLEOTIDE SEQUENCE</scope>
    <source>
        <strain evidence="3">USDA</strain>
    </source>
</reference>
<dbReference type="InterPro" id="IPR000467">
    <property type="entry name" value="G_patch_dom"/>
</dbReference>
<dbReference type="EMBL" id="AAZO01004572">
    <property type="status" value="NOT_ANNOTATED_CDS"/>
    <property type="molecule type" value="Genomic_DNA"/>
</dbReference>
<dbReference type="Proteomes" id="UP000009046">
    <property type="component" value="Unassembled WGS sequence"/>
</dbReference>
<reference evidence="3" key="2">
    <citation type="submission" date="2007-04" db="EMBL/GenBank/DDBJ databases">
        <title>The genome of the human body louse.</title>
        <authorList>
            <consortium name="The Human Body Louse Genome Consortium"/>
            <person name="Kirkness E."/>
            <person name="Walenz B."/>
            <person name="Hass B."/>
            <person name="Bruggner R."/>
            <person name="Strausberg R."/>
        </authorList>
    </citation>
    <scope>NUCLEOTIDE SEQUENCE</scope>
    <source>
        <strain evidence="3">USDA</strain>
    </source>
</reference>
<dbReference type="AlphaFoldDB" id="E0VR20"/>
<evidence type="ECO:0000259" key="2">
    <source>
        <dbReference type="PROSITE" id="PS50174"/>
    </source>
</evidence>